<comment type="caution">
    <text evidence="1">The sequence shown here is derived from an EMBL/GenBank/DDBJ whole genome shotgun (WGS) entry which is preliminary data.</text>
</comment>
<evidence type="ECO:0000313" key="1">
    <source>
        <dbReference type="EMBL" id="RFU29592.1"/>
    </source>
</evidence>
<organism evidence="1 2">
    <name type="scientific">Scytalidium lignicola</name>
    <name type="common">Hyphomycete</name>
    <dbReference type="NCBI Taxonomy" id="5539"/>
    <lineage>
        <taxon>Eukaryota</taxon>
        <taxon>Fungi</taxon>
        <taxon>Dikarya</taxon>
        <taxon>Ascomycota</taxon>
        <taxon>Pezizomycotina</taxon>
        <taxon>Leotiomycetes</taxon>
        <taxon>Leotiomycetes incertae sedis</taxon>
        <taxon>Scytalidium</taxon>
    </lineage>
</organism>
<sequence>MAGDHLNSSIADHAKACFDMFALLLEYPKEAGSETRFFLDMLSHEFKRYEIWANCASAFYDAELPSSLEYRLRDKSVDLDVKEILIGLQESLQMALLIISGEMKDENWDSIYLDNDLPDAHFLDSDHDTDDSTDECPSLEDLAPVIDNISDRLQFYSTYS</sequence>
<dbReference type="AlphaFoldDB" id="A0A3E2H8V9"/>
<protein>
    <submittedName>
        <fullName evidence="1">Uncharacterized protein</fullName>
    </submittedName>
</protein>
<keyword evidence="2" id="KW-1185">Reference proteome</keyword>
<proteinExistence type="predicted"/>
<name>A0A3E2H8V9_SCYLI</name>
<gene>
    <name evidence="1" type="ORF">B7463_g6737</name>
</gene>
<reference evidence="1 2" key="1">
    <citation type="submission" date="2018-05" db="EMBL/GenBank/DDBJ databases">
        <title>Draft genome sequence of Scytalidium lignicola DSM 105466, a ubiquitous saprotrophic fungus.</title>
        <authorList>
            <person name="Buettner E."/>
            <person name="Gebauer A.M."/>
            <person name="Hofrichter M."/>
            <person name="Liers C."/>
            <person name="Kellner H."/>
        </authorList>
    </citation>
    <scope>NUCLEOTIDE SEQUENCE [LARGE SCALE GENOMIC DNA]</scope>
    <source>
        <strain evidence="1 2">DSM 105466</strain>
    </source>
</reference>
<dbReference type="Proteomes" id="UP000258309">
    <property type="component" value="Unassembled WGS sequence"/>
</dbReference>
<dbReference type="OrthoDB" id="10491486at2759"/>
<dbReference type="EMBL" id="NCSJ02000123">
    <property type="protein sequence ID" value="RFU29592.1"/>
    <property type="molecule type" value="Genomic_DNA"/>
</dbReference>
<feature type="non-terminal residue" evidence="1">
    <location>
        <position position="160"/>
    </location>
</feature>
<feature type="non-terminal residue" evidence="1">
    <location>
        <position position="1"/>
    </location>
</feature>
<accession>A0A3E2H8V9</accession>
<evidence type="ECO:0000313" key="2">
    <source>
        <dbReference type="Proteomes" id="UP000258309"/>
    </source>
</evidence>